<dbReference type="Proteomes" id="UP000012040">
    <property type="component" value="Chromosome"/>
</dbReference>
<dbReference type="OrthoDB" id="5294469at2"/>
<evidence type="ECO:0000313" key="3">
    <source>
        <dbReference type="EMBL" id="AGH96142.1"/>
    </source>
</evidence>
<dbReference type="AlphaFoldDB" id="M4V9S1"/>
<evidence type="ECO:0000256" key="2">
    <source>
        <dbReference type="SAM" id="SignalP"/>
    </source>
</evidence>
<dbReference type="InterPro" id="IPR021253">
    <property type="entry name" value="ZrgA-like"/>
</dbReference>
<evidence type="ECO:0000256" key="1">
    <source>
        <dbReference type="SAM" id="MobiDB-lite"/>
    </source>
</evidence>
<accession>M4V9S1</accession>
<gene>
    <name evidence="3" type="ORF">A11Q_1926</name>
</gene>
<sequence length="201" mass="21828">MKLNVGVKMVGIALLMVSSLAMAHEHKGHDHGHGAKRRQHGAHQHGAANLAIAFEGAKGKIEFKSPSDGVIGFEHEAKSDKDKATQQTQLAKLETAMPEMVAFDASLGCKLTKVKVDVVVESHDEEKTTDSKKKSKHNHAAHSDTVAEFDVACDKNPEGTEVVFNVQQHFPKVKNVSVQVITDNLQKAISVKKNATKLVLK</sequence>
<dbReference type="RefSeq" id="WP_015470632.1">
    <property type="nucleotide sequence ID" value="NC_020813.1"/>
</dbReference>
<feature type="region of interest" description="Disordered" evidence="1">
    <location>
        <begin position="25"/>
        <end position="45"/>
    </location>
</feature>
<name>M4V9S1_9BACT</name>
<protein>
    <recommendedName>
        <fullName evidence="5">DUF2796 domain-containing protein</fullName>
    </recommendedName>
</protein>
<keyword evidence="4" id="KW-1185">Reference proteome</keyword>
<dbReference type="HOGENOM" id="CLU_095659_0_0_7"/>
<dbReference type="Pfam" id="PF10986">
    <property type="entry name" value="ZrgA"/>
    <property type="match status" value="1"/>
</dbReference>
<keyword evidence="2" id="KW-0732">Signal</keyword>
<feature type="chain" id="PRO_5004060089" description="DUF2796 domain-containing protein" evidence="2">
    <location>
        <begin position="24"/>
        <end position="201"/>
    </location>
</feature>
<dbReference type="EMBL" id="CP003537">
    <property type="protein sequence ID" value="AGH96142.1"/>
    <property type="molecule type" value="Genomic_DNA"/>
</dbReference>
<feature type="signal peptide" evidence="2">
    <location>
        <begin position="1"/>
        <end position="23"/>
    </location>
</feature>
<dbReference type="PATRIC" id="fig|1184267.3.peg.1951"/>
<evidence type="ECO:0008006" key="5">
    <source>
        <dbReference type="Google" id="ProtNLM"/>
    </source>
</evidence>
<feature type="compositionally biased region" description="Basic and acidic residues" evidence="1">
    <location>
        <begin position="123"/>
        <end position="132"/>
    </location>
</feature>
<feature type="region of interest" description="Disordered" evidence="1">
    <location>
        <begin position="123"/>
        <end position="142"/>
    </location>
</feature>
<reference evidence="3 4" key="1">
    <citation type="journal article" date="2013" name="ISME J.">
        <title>By their genes ye shall know them: genomic signatures of predatory bacteria.</title>
        <authorList>
            <person name="Pasternak Z."/>
            <person name="Pietrokovski S."/>
            <person name="Rotem O."/>
            <person name="Gophna U."/>
            <person name="Lurie-Weinberger M.N."/>
            <person name="Jurkevitch E."/>
        </authorList>
    </citation>
    <scope>NUCLEOTIDE SEQUENCE [LARGE SCALE GENOMIC DNA]</scope>
    <source>
        <strain evidence="3 4">JSS</strain>
    </source>
</reference>
<dbReference type="eggNOG" id="COG4531">
    <property type="taxonomic scope" value="Bacteria"/>
</dbReference>
<organism evidence="3 4">
    <name type="scientific">Pseudobdellovibrio exovorus JSS</name>
    <dbReference type="NCBI Taxonomy" id="1184267"/>
    <lineage>
        <taxon>Bacteria</taxon>
        <taxon>Pseudomonadati</taxon>
        <taxon>Bdellovibrionota</taxon>
        <taxon>Bdellovibrionia</taxon>
        <taxon>Bdellovibrionales</taxon>
        <taxon>Pseudobdellovibrionaceae</taxon>
        <taxon>Pseudobdellovibrio</taxon>
    </lineage>
</organism>
<feature type="compositionally biased region" description="Basic residues" evidence="1">
    <location>
        <begin position="34"/>
        <end position="43"/>
    </location>
</feature>
<evidence type="ECO:0000313" key="4">
    <source>
        <dbReference type="Proteomes" id="UP000012040"/>
    </source>
</evidence>
<proteinExistence type="predicted"/>
<dbReference type="STRING" id="1184267.A11Q_1926"/>
<dbReference type="KEGG" id="bex:A11Q_1926"/>